<dbReference type="PANTHER" id="PTHR23138">
    <property type="entry name" value="RAN BINDING PROTEIN"/>
    <property type="match status" value="1"/>
</dbReference>
<dbReference type="Pfam" id="PF00638">
    <property type="entry name" value="Ran_BP1"/>
    <property type="match status" value="2"/>
</dbReference>
<dbReference type="PROSITE" id="PS50196">
    <property type="entry name" value="RANBD1"/>
    <property type="match status" value="1"/>
</dbReference>
<dbReference type="SUPFAM" id="SSF50729">
    <property type="entry name" value="PH domain-like"/>
    <property type="match status" value="1"/>
</dbReference>
<dbReference type="Proteomes" id="UP000784294">
    <property type="component" value="Unassembled WGS sequence"/>
</dbReference>
<dbReference type="InterPro" id="IPR011993">
    <property type="entry name" value="PH-like_dom_sf"/>
</dbReference>
<accession>A0A448WUR5</accession>
<sequence>MLVQTGEEEEICLFQKRCKLFRHLGNEWKERGLGTIKVLVRPADTTALAGIHMDLRAVLPGDIPANSLPAISSRLLMRREQVLKVCVNQPITAKGVPKLQPMRSQIDANSLCWSNVDYSDVKDGEMSTYAVRFKGSLVSLLAN</sequence>
<dbReference type="GO" id="GO:0005737">
    <property type="term" value="C:cytoplasm"/>
    <property type="evidence" value="ECO:0007669"/>
    <property type="project" value="TreeGrafter"/>
</dbReference>
<dbReference type="InterPro" id="IPR000156">
    <property type="entry name" value="Ran_bind_dom"/>
</dbReference>
<evidence type="ECO:0000313" key="3">
    <source>
        <dbReference type="Proteomes" id="UP000784294"/>
    </source>
</evidence>
<dbReference type="GO" id="GO:0005643">
    <property type="term" value="C:nuclear pore"/>
    <property type="evidence" value="ECO:0007669"/>
    <property type="project" value="TreeGrafter"/>
</dbReference>
<protein>
    <recommendedName>
        <fullName evidence="1">RanBD1 domain-containing protein</fullName>
    </recommendedName>
</protein>
<dbReference type="Gene3D" id="2.30.29.30">
    <property type="entry name" value="Pleckstrin-homology domain (PH domain)/Phosphotyrosine-binding domain (PTB)"/>
    <property type="match status" value="1"/>
</dbReference>
<dbReference type="SMART" id="SM00160">
    <property type="entry name" value="RanBD"/>
    <property type="match status" value="1"/>
</dbReference>
<name>A0A448WUR5_9PLAT</name>
<feature type="domain" description="RanBD1" evidence="1">
    <location>
        <begin position="1"/>
        <end position="134"/>
    </location>
</feature>
<dbReference type="CDD" id="cd00835">
    <property type="entry name" value="RanBD_family"/>
    <property type="match status" value="1"/>
</dbReference>
<keyword evidence="3" id="KW-1185">Reference proteome</keyword>
<dbReference type="GO" id="GO:0005096">
    <property type="term" value="F:GTPase activator activity"/>
    <property type="evidence" value="ECO:0007669"/>
    <property type="project" value="TreeGrafter"/>
</dbReference>
<dbReference type="InterPro" id="IPR045255">
    <property type="entry name" value="RanBP1-like"/>
</dbReference>
<evidence type="ECO:0000259" key="1">
    <source>
        <dbReference type="PROSITE" id="PS50196"/>
    </source>
</evidence>
<dbReference type="AlphaFoldDB" id="A0A448WUR5"/>
<gene>
    <name evidence="2" type="ORF">PXEA_LOCUS14200</name>
</gene>
<dbReference type="EMBL" id="CAAALY010047879">
    <property type="protein sequence ID" value="VEL20760.1"/>
    <property type="molecule type" value="Genomic_DNA"/>
</dbReference>
<dbReference type="PANTHER" id="PTHR23138:SF87">
    <property type="entry name" value="E3 SUMO-PROTEIN LIGASE RANBP2"/>
    <property type="match status" value="1"/>
</dbReference>
<dbReference type="OrthoDB" id="2357150at2759"/>
<reference evidence="2" key="1">
    <citation type="submission" date="2018-11" db="EMBL/GenBank/DDBJ databases">
        <authorList>
            <consortium name="Pathogen Informatics"/>
        </authorList>
    </citation>
    <scope>NUCLEOTIDE SEQUENCE</scope>
</reference>
<evidence type="ECO:0000313" key="2">
    <source>
        <dbReference type="EMBL" id="VEL20760.1"/>
    </source>
</evidence>
<comment type="caution">
    <text evidence="2">The sequence shown here is derived from an EMBL/GenBank/DDBJ whole genome shotgun (WGS) entry which is preliminary data.</text>
</comment>
<proteinExistence type="predicted"/>
<organism evidence="2 3">
    <name type="scientific">Protopolystoma xenopodis</name>
    <dbReference type="NCBI Taxonomy" id="117903"/>
    <lineage>
        <taxon>Eukaryota</taxon>
        <taxon>Metazoa</taxon>
        <taxon>Spiralia</taxon>
        <taxon>Lophotrochozoa</taxon>
        <taxon>Platyhelminthes</taxon>
        <taxon>Monogenea</taxon>
        <taxon>Polyopisthocotylea</taxon>
        <taxon>Polystomatidea</taxon>
        <taxon>Polystomatidae</taxon>
        <taxon>Protopolystoma</taxon>
    </lineage>
</organism>